<dbReference type="Pfam" id="PF09084">
    <property type="entry name" value="NMT1"/>
    <property type="match status" value="1"/>
</dbReference>
<dbReference type="SUPFAM" id="SSF53850">
    <property type="entry name" value="Periplasmic binding protein-like II"/>
    <property type="match status" value="1"/>
</dbReference>
<evidence type="ECO:0000256" key="1">
    <source>
        <dbReference type="ARBA" id="ARBA00010742"/>
    </source>
</evidence>
<comment type="caution">
    <text evidence="4">The sequence shown here is derived from an EMBL/GenBank/DDBJ whole genome shotgun (WGS) entry which is preliminary data.</text>
</comment>
<dbReference type="InterPro" id="IPR001638">
    <property type="entry name" value="Solute-binding_3/MltF_N"/>
</dbReference>
<evidence type="ECO:0000256" key="2">
    <source>
        <dbReference type="SAM" id="SignalP"/>
    </source>
</evidence>
<dbReference type="PANTHER" id="PTHR30024">
    <property type="entry name" value="ALIPHATIC SULFONATES-BINDING PROTEIN-RELATED"/>
    <property type="match status" value="1"/>
</dbReference>
<name>A0ABP8QP08_9ACTN</name>
<protein>
    <submittedName>
        <fullName evidence="4">ABC transporter substrate-binding protein</fullName>
    </submittedName>
</protein>
<dbReference type="InterPro" id="IPR015168">
    <property type="entry name" value="SsuA/THI5"/>
</dbReference>
<feature type="chain" id="PRO_5046891644" evidence="2">
    <location>
        <begin position="24"/>
        <end position="369"/>
    </location>
</feature>
<gene>
    <name evidence="4" type="ORF">GCM10023191_061950</name>
</gene>
<dbReference type="RefSeq" id="WP_345469816.1">
    <property type="nucleotide sequence ID" value="NZ_BAABHF010000038.1"/>
</dbReference>
<dbReference type="EMBL" id="BAABHF010000038">
    <property type="protein sequence ID" value="GAA4505766.1"/>
    <property type="molecule type" value="Genomic_DNA"/>
</dbReference>
<accession>A0ABP8QP08</accession>
<reference evidence="5" key="1">
    <citation type="journal article" date="2019" name="Int. J. Syst. Evol. Microbiol.">
        <title>The Global Catalogue of Microorganisms (GCM) 10K type strain sequencing project: providing services to taxonomists for standard genome sequencing and annotation.</title>
        <authorList>
            <consortium name="The Broad Institute Genomics Platform"/>
            <consortium name="The Broad Institute Genome Sequencing Center for Infectious Disease"/>
            <person name="Wu L."/>
            <person name="Ma J."/>
        </authorList>
    </citation>
    <scope>NUCLEOTIDE SEQUENCE [LARGE SCALE GENOMIC DNA]</scope>
    <source>
        <strain evidence="5">JCM 17933</strain>
    </source>
</reference>
<organism evidence="4 5">
    <name type="scientific">Actinoallomurus oryzae</name>
    <dbReference type="NCBI Taxonomy" id="502180"/>
    <lineage>
        <taxon>Bacteria</taxon>
        <taxon>Bacillati</taxon>
        <taxon>Actinomycetota</taxon>
        <taxon>Actinomycetes</taxon>
        <taxon>Streptosporangiales</taxon>
        <taxon>Thermomonosporaceae</taxon>
        <taxon>Actinoallomurus</taxon>
    </lineage>
</organism>
<evidence type="ECO:0000313" key="4">
    <source>
        <dbReference type="EMBL" id="GAA4505766.1"/>
    </source>
</evidence>
<comment type="similarity">
    <text evidence="1">Belongs to the bacterial solute-binding protein SsuA/TauA family.</text>
</comment>
<keyword evidence="2" id="KW-0732">Signal</keyword>
<keyword evidence="5" id="KW-1185">Reference proteome</keyword>
<dbReference type="Gene3D" id="3.40.190.10">
    <property type="entry name" value="Periplasmic binding protein-like II"/>
    <property type="match status" value="2"/>
</dbReference>
<dbReference type="Proteomes" id="UP001500503">
    <property type="component" value="Unassembled WGS sequence"/>
</dbReference>
<proteinExistence type="inferred from homology"/>
<evidence type="ECO:0000259" key="3">
    <source>
        <dbReference type="SMART" id="SM00062"/>
    </source>
</evidence>
<evidence type="ECO:0000313" key="5">
    <source>
        <dbReference type="Proteomes" id="UP001500503"/>
    </source>
</evidence>
<sequence>MKLNGHRRPAPLVALAAAALVLAGCGGSSGGESADGRDRIRLGIGSPSWNAGYATLAVSEARGYFAKENLDVDVQLFPSGTQVAQQVVSGQIDVGLVTPEPVVIGHTKNTGLTYFAQYWTRWIYSLKIPENSSITSPADLKGKRVGVTAVASSGGTFARTAMKMQGLDPESVKLVPIGAGAEQLNAIKSGKVDALALWDTQYQIVENSGAKLKPLPVPGTENLFGGGFAVRKDDLRKKQDLLVRLGRAFAKGVAFSEAAPEAAVGDLWKLHPETKGASSIPEDQLLAGQVKVLKVRLDGQKVGPGEGDRWGAIDPAAVTGTLRFMTTAGLIDKEFPATDIYTDDLIAKINAFSYDEVRTEAKKAASHGA</sequence>
<dbReference type="CDD" id="cd01008">
    <property type="entry name" value="PBP2_NrtA_SsuA_CpmA_like"/>
    <property type="match status" value="1"/>
</dbReference>
<dbReference type="SMART" id="SM00062">
    <property type="entry name" value="PBPb"/>
    <property type="match status" value="1"/>
</dbReference>
<feature type="domain" description="Solute-binding protein family 3/N-terminal" evidence="3">
    <location>
        <begin position="41"/>
        <end position="252"/>
    </location>
</feature>
<dbReference type="PROSITE" id="PS51257">
    <property type="entry name" value="PROKAR_LIPOPROTEIN"/>
    <property type="match status" value="1"/>
</dbReference>
<feature type="signal peptide" evidence="2">
    <location>
        <begin position="1"/>
        <end position="23"/>
    </location>
</feature>